<evidence type="ECO:0000313" key="2">
    <source>
        <dbReference type="Proteomes" id="UP001055247"/>
    </source>
</evidence>
<dbReference type="EMBL" id="BPQO01000006">
    <property type="protein sequence ID" value="GJD88165.1"/>
    <property type="molecule type" value="Genomic_DNA"/>
</dbReference>
<dbReference type="RefSeq" id="WP_066920424.1">
    <property type="nucleotide sequence ID" value="NZ_BPQO01000006.1"/>
</dbReference>
<evidence type="ECO:0000313" key="1">
    <source>
        <dbReference type="EMBL" id="GJD88165.1"/>
    </source>
</evidence>
<dbReference type="AlphaFoldDB" id="A0AAV4ZJG0"/>
<sequence length="123" mass="13600">MTASPAPITPPQRDIVIWRGDNEPAVKWCFGDASTPDLLAGSEFELTVRWAGAGADMVLRSEDPVTTLTVDVSARTVAWAYTAGESLELPRGVHSYELRRVIGDRRRTWVWGTLSVMSGLRRD</sequence>
<gene>
    <name evidence="1" type="ORF">BHAOGJBA_1678</name>
</gene>
<reference evidence="1" key="2">
    <citation type="submission" date="2021-08" db="EMBL/GenBank/DDBJ databases">
        <authorList>
            <person name="Tani A."/>
            <person name="Ola A."/>
            <person name="Ogura Y."/>
            <person name="Katsura K."/>
            <person name="Hayashi T."/>
        </authorList>
    </citation>
    <scope>NUCLEOTIDE SEQUENCE</scope>
    <source>
        <strain evidence="1">DSM 16372</strain>
    </source>
</reference>
<proteinExistence type="predicted"/>
<keyword evidence="2" id="KW-1185">Reference proteome</keyword>
<organism evidence="1 2">
    <name type="scientific">Methylobacterium hispanicum</name>
    <dbReference type="NCBI Taxonomy" id="270350"/>
    <lineage>
        <taxon>Bacteria</taxon>
        <taxon>Pseudomonadati</taxon>
        <taxon>Pseudomonadota</taxon>
        <taxon>Alphaproteobacteria</taxon>
        <taxon>Hyphomicrobiales</taxon>
        <taxon>Methylobacteriaceae</taxon>
        <taxon>Methylobacterium</taxon>
    </lineage>
</organism>
<name>A0AAV4ZJG0_9HYPH</name>
<comment type="caution">
    <text evidence="1">The sequence shown here is derived from an EMBL/GenBank/DDBJ whole genome shotgun (WGS) entry which is preliminary data.</text>
</comment>
<protein>
    <submittedName>
        <fullName evidence="1">Uncharacterized protein</fullName>
    </submittedName>
</protein>
<reference evidence="1" key="1">
    <citation type="journal article" date="2016" name="Front. Microbiol.">
        <title>Genome Sequence of the Piezophilic, Mesophilic Sulfate-Reducing Bacterium Desulfovibrio indicus J2T.</title>
        <authorList>
            <person name="Cao J."/>
            <person name="Maignien L."/>
            <person name="Shao Z."/>
            <person name="Alain K."/>
            <person name="Jebbar M."/>
        </authorList>
    </citation>
    <scope>NUCLEOTIDE SEQUENCE</scope>
    <source>
        <strain evidence="1">DSM 16372</strain>
    </source>
</reference>
<dbReference type="Proteomes" id="UP001055247">
    <property type="component" value="Unassembled WGS sequence"/>
</dbReference>
<accession>A0AAV4ZJG0</accession>